<sequence length="82" mass="9686">MNDSSSDCQLNQSEFLCDVDEQLVPKVGITFNTLEEVRKFYKNYSKFTDFSTKIWSTNKKKNEIQNQLITCIREMKIEHISN</sequence>
<gene>
    <name evidence="1" type="ORF">Ahy_A07g034278</name>
</gene>
<proteinExistence type="predicted"/>
<dbReference type="AlphaFoldDB" id="A0A445CBE1"/>
<evidence type="ECO:0000313" key="2">
    <source>
        <dbReference type="Proteomes" id="UP000289738"/>
    </source>
</evidence>
<keyword evidence="2" id="KW-1185">Reference proteome</keyword>
<protein>
    <recommendedName>
        <fullName evidence="3">FAR1 domain-containing protein</fullName>
    </recommendedName>
</protein>
<evidence type="ECO:0000313" key="1">
    <source>
        <dbReference type="EMBL" id="RYR48265.1"/>
    </source>
</evidence>
<organism evidence="1 2">
    <name type="scientific">Arachis hypogaea</name>
    <name type="common">Peanut</name>
    <dbReference type="NCBI Taxonomy" id="3818"/>
    <lineage>
        <taxon>Eukaryota</taxon>
        <taxon>Viridiplantae</taxon>
        <taxon>Streptophyta</taxon>
        <taxon>Embryophyta</taxon>
        <taxon>Tracheophyta</taxon>
        <taxon>Spermatophyta</taxon>
        <taxon>Magnoliopsida</taxon>
        <taxon>eudicotyledons</taxon>
        <taxon>Gunneridae</taxon>
        <taxon>Pentapetalae</taxon>
        <taxon>rosids</taxon>
        <taxon>fabids</taxon>
        <taxon>Fabales</taxon>
        <taxon>Fabaceae</taxon>
        <taxon>Papilionoideae</taxon>
        <taxon>50 kb inversion clade</taxon>
        <taxon>dalbergioids sensu lato</taxon>
        <taxon>Dalbergieae</taxon>
        <taxon>Pterocarpus clade</taxon>
        <taxon>Arachis</taxon>
    </lineage>
</organism>
<reference evidence="1 2" key="1">
    <citation type="submission" date="2019-01" db="EMBL/GenBank/DDBJ databases">
        <title>Sequencing of cultivated peanut Arachis hypogaea provides insights into genome evolution and oil improvement.</title>
        <authorList>
            <person name="Chen X."/>
        </authorList>
    </citation>
    <scope>NUCLEOTIDE SEQUENCE [LARGE SCALE GENOMIC DNA]</scope>
    <source>
        <strain evidence="2">cv. Fuhuasheng</strain>
        <tissue evidence="1">Leaves</tissue>
    </source>
</reference>
<dbReference type="Proteomes" id="UP000289738">
    <property type="component" value="Chromosome A07"/>
</dbReference>
<name>A0A445CBE1_ARAHY</name>
<dbReference type="EMBL" id="SDMP01000007">
    <property type="protein sequence ID" value="RYR48265.1"/>
    <property type="molecule type" value="Genomic_DNA"/>
</dbReference>
<comment type="caution">
    <text evidence="1">The sequence shown here is derived from an EMBL/GenBank/DDBJ whole genome shotgun (WGS) entry which is preliminary data.</text>
</comment>
<accession>A0A445CBE1</accession>
<evidence type="ECO:0008006" key="3">
    <source>
        <dbReference type="Google" id="ProtNLM"/>
    </source>
</evidence>